<gene>
    <name evidence="1" type="ORF">JMJ35_009523</name>
</gene>
<dbReference type="AlphaFoldDB" id="A0AA39QTI4"/>
<dbReference type="EMBL" id="JAFEKC020000022">
    <property type="protein sequence ID" value="KAK0507634.1"/>
    <property type="molecule type" value="Genomic_DNA"/>
</dbReference>
<comment type="caution">
    <text evidence="1">The sequence shown here is derived from an EMBL/GenBank/DDBJ whole genome shotgun (WGS) entry which is preliminary data.</text>
</comment>
<name>A0AA39QTI4_9LECA</name>
<protein>
    <submittedName>
        <fullName evidence="1">Uncharacterized protein</fullName>
    </submittedName>
</protein>
<organism evidence="1 2">
    <name type="scientific">Cladonia borealis</name>
    <dbReference type="NCBI Taxonomy" id="184061"/>
    <lineage>
        <taxon>Eukaryota</taxon>
        <taxon>Fungi</taxon>
        <taxon>Dikarya</taxon>
        <taxon>Ascomycota</taxon>
        <taxon>Pezizomycotina</taxon>
        <taxon>Lecanoromycetes</taxon>
        <taxon>OSLEUM clade</taxon>
        <taxon>Lecanoromycetidae</taxon>
        <taxon>Lecanorales</taxon>
        <taxon>Lecanorineae</taxon>
        <taxon>Cladoniaceae</taxon>
        <taxon>Cladonia</taxon>
    </lineage>
</organism>
<reference evidence="1" key="1">
    <citation type="submission" date="2023-03" db="EMBL/GenBank/DDBJ databases">
        <title>Complete genome of Cladonia borealis.</title>
        <authorList>
            <person name="Park H."/>
        </authorList>
    </citation>
    <scope>NUCLEOTIDE SEQUENCE</scope>
    <source>
        <strain evidence="1">ANT050790</strain>
    </source>
</reference>
<proteinExistence type="predicted"/>
<evidence type="ECO:0000313" key="2">
    <source>
        <dbReference type="Proteomes" id="UP001166286"/>
    </source>
</evidence>
<accession>A0AA39QTI4</accession>
<dbReference type="Proteomes" id="UP001166286">
    <property type="component" value="Unassembled WGS sequence"/>
</dbReference>
<evidence type="ECO:0000313" key="1">
    <source>
        <dbReference type="EMBL" id="KAK0507634.1"/>
    </source>
</evidence>
<keyword evidence="2" id="KW-1185">Reference proteome</keyword>
<sequence>MAPEYRLIDSHIIAATLLDETTGQTRESRLDMDYCLSRDHSGGDHSYYAAARAPKSFTNPNLDHTTALRWKLSDAINHHESMGDTVTSELNGSTIHVRNEIYVLLFPNKVADSYINLNDYIRCTKTGRLEWMHPPYAASLPEWLEMVLNVATAMSKTPGNAFEMAVDMAKDQLTAGLVPEVQDSSKEWMRDTYVDNGQLIRHGS</sequence>